<protein>
    <submittedName>
        <fullName evidence="2">Serine/threonine-protein kinase M1</fullName>
        <ecNumber evidence="2">2.7.11.1</ecNumber>
    </submittedName>
</protein>
<reference evidence="2" key="1">
    <citation type="journal article" date="2023" name="Genome Biol. Evol.">
        <title>First Whole Genome Sequence and Flow Cytometry Genome Size Data for the Lichen-Forming Fungus Ramalina farinacea (Ascomycota).</title>
        <authorList>
            <person name="Llewellyn T."/>
            <person name="Mian S."/>
            <person name="Hill R."/>
            <person name="Leitch I.J."/>
            <person name="Gaya E."/>
        </authorList>
    </citation>
    <scope>NUCLEOTIDE SEQUENCE</scope>
    <source>
        <strain evidence="2">LIQ254RAFAR</strain>
    </source>
</reference>
<name>A0AA43QG54_9LECA</name>
<organism evidence="2 3">
    <name type="scientific">Ramalina farinacea</name>
    <dbReference type="NCBI Taxonomy" id="258253"/>
    <lineage>
        <taxon>Eukaryota</taxon>
        <taxon>Fungi</taxon>
        <taxon>Dikarya</taxon>
        <taxon>Ascomycota</taxon>
        <taxon>Pezizomycotina</taxon>
        <taxon>Lecanoromycetes</taxon>
        <taxon>OSLEUM clade</taxon>
        <taxon>Lecanoromycetidae</taxon>
        <taxon>Lecanorales</taxon>
        <taxon>Lecanorineae</taxon>
        <taxon>Ramalinaceae</taxon>
        <taxon>Ramalina</taxon>
    </lineage>
</organism>
<comment type="caution">
    <text evidence="2">The sequence shown here is derived from an EMBL/GenBank/DDBJ whole genome shotgun (WGS) entry which is preliminary data.</text>
</comment>
<keyword evidence="2" id="KW-0418">Kinase</keyword>
<keyword evidence="2" id="KW-0808">Transferase</keyword>
<evidence type="ECO:0000313" key="3">
    <source>
        <dbReference type="Proteomes" id="UP001161017"/>
    </source>
</evidence>
<feature type="region of interest" description="Disordered" evidence="1">
    <location>
        <begin position="1"/>
        <end position="24"/>
    </location>
</feature>
<gene>
    <name evidence="2" type="primary">MEC1_1</name>
    <name evidence="2" type="ORF">OHK93_004109</name>
</gene>
<keyword evidence="3" id="KW-1185">Reference proteome</keyword>
<feature type="region of interest" description="Disordered" evidence="1">
    <location>
        <begin position="257"/>
        <end position="282"/>
    </location>
</feature>
<dbReference type="AlphaFoldDB" id="A0AA43QG54"/>
<proteinExistence type="predicted"/>
<dbReference type="EC" id="2.7.11.1" evidence="2"/>
<sequence>MARGVGRNDSSRPALKGPNPPQSTLAEQLVNRFTSETRILPLQDDDTFTQLLREVLDGEAYLNSTNPPETNLDVTYRLIYVIVKAGLEVLTSDDPFARHDERTSQALDSLKAIELTSRRSPNALFYVPSSSIDASLEGTPLILWLLPKLLALLCFEQFKSVRNGLESLLVNLISLEAKLHPKGFKSRCIERYLKATVEDLFISLEDGLLNDEKYPAIPIISMSSPASQSFARSQVPKFDNTTLKRLSLELFGDVGAPHITDSDSRPQKRVRKSTETPSRNYSGTYANALQDLNLLLGWEASLDLAGLQECIREMCEEDQCHLFETFGGLACLTAASLEEPFPSEFKCPSCDADPVTSIARPHRQEPDTLGIMQAVIRITKPPRSNLKSRKTRVAAMTAISRLLSHCADEKYLDLSISPLAQNCLGGLGSSVREVRVAAG</sequence>
<dbReference type="Proteomes" id="UP001161017">
    <property type="component" value="Unassembled WGS sequence"/>
</dbReference>
<evidence type="ECO:0000313" key="2">
    <source>
        <dbReference type="EMBL" id="MDI1485920.1"/>
    </source>
</evidence>
<accession>A0AA43QG54</accession>
<dbReference type="EMBL" id="JAPUFD010000002">
    <property type="protein sequence ID" value="MDI1485920.1"/>
    <property type="molecule type" value="Genomic_DNA"/>
</dbReference>
<evidence type="ECO:0000256" key="1">
    <source>
        <dbReference type="SAM" id="MobiDB-lite"/>
    </source>
</evidence>
<dbReference type="GO" id="GO:0004674">
    <property type="term" value="F:protein serine/threonine kinase activity"/>
    <property type="evidence" value="ECO:0007669"/>
    <property type="project" value="UniProtKB-EC"/>
</dbReference>